<comment type="caution">
    <text evidence="2">The sequence shown here is derived from an EMBL/GenBank/DDBJ whole genome shotgun (WGS) entry which is preliminary data.</text>
</comment>
<dbReference type="OrthoDB" id="1709562at2759"/>
<dbReference type="PANTHER" id="PTHR33356:SF34">
    <property type="match status" value="1"/>
</dbReference>
<dbReference type="AlphaFoldDB" id="A0A5A7NZ87"/>
<organism evidence="2 3">
    <name type="scientific">Striga asiatica</name>
    <name type="common">Asiatic witchweed</name>
    <name type="synonym">Buchnera asiatica</name>
    <dbReference type="NCBI Taxonomy" id="4170"/>
    <lineage>
        <taxon>Eukaryota</taxon>
        <taxon>Viridiplantae</taxon>
        <taxon>Streptophyta</taxon>
        <taxon>Embryophyta</taxon>
        <taxon>Tracheophyta</taxon>
        <taxon>Spermatophyta</taxon>
        <taxon>Magnoliopsida</taxon>
        <taxon>eudicotyledons</taxon>
        <taxon>Gunneridae</taxon>
        <taxon>Pentapetalae</taxon>
        <taxon>asterids</taxon>
        <taxon>lamiids</taxon>
        <taxon>Lamiales</taxon>
        <taxon>Orobanchaceae</taxon>
        <taxon>Buchnereae</taxon>
        <taxon>Striga</taxon>
    </lineage>
</organism>
<keyword evidence="3" id="KW-1185">Reference proteome</keyword>
<feature type="compositionally biased region" description="Basic residues" evidence="1">
    <location>
        <begin position="172"/>
        <end position="184"/>
    </location>
</feature>
<dbReference type="PANTHER" id="PTHR33356">
    <property type="entry name" value="TIP41-LIKE PROTEIN"/>
    <property type="match status" value="1"/>
</dbReference>
<evidence type="ECO:0000313" key="2">
    <source>
        <dbReference type="EMBL" id="GER25684.1"/>
    </source>
</evidence>
<gene>
    <name evidence="2" type="ORF">STAS_01279</name>
</gene>
<reference evidence="3" key="1">
    <citation type="journal article" date="2019" name="Curr. Biol.">
        <title>Genome Sequence of Striga asiatica Provides Insight into the Evolution of Plant Parasitism.</title>
        <authorList>
            <person name="Yoshida S."/>
            <person name="Kim S."/>
            <person name="Wafula E.K."/>
            <person name="Tanskanen J."/>
            <person name="Kim Y.M."/>
            <person name="Honaas L."/>
            <person name="Yang Z."/>
            <person name="Spallek T."/>
            <person name="Conn C.E."/>
            <person name="Ichihashi Y."/>
            <person name="Cheong K."/>
            <person name="Cui S."/>
            <person name="Der J.P."/>
            <person name="Gundlach H."/>
            <person name="Jiao Y."/>
            <person name="Hori C."/>
            <person name="Ishida J.K."/>
            <person name="Kasahara H."/>
            <person name="Kiba T."/>
            <person name="Kim M.S."/>
            <person name="Koo N."/>
            <person name="Laohavisit A."/>
            <person name="Lee Y.H."/>
            <person name="Lumba S."/>
            <person name="McCourt P."/>
            <person name="Mortimer J.C."/>
            <person name="Mutuku J.M."/>
            <person name="Nomura T."/>
            <person name="Sasaki-Sekimoto Y."/>
            <person name="Seto Y."/>
            <person name="Wang Y."/>
            <person name="Wakatake T."/>
            <person name="Sakakibara H."/>
            <person name="Demura T."/>
            <person name="Yamaguchi S."/>
            <person name="Yoneyama K."/>
            <person name="Manabe R.I."/>
            <person name="Nelson D.C."/>
            <person name="Schulman A.H."/>
            <person name="Timko M.P."/>
            <person name="dePamphilis C.W."/>
            <person name="Choi D."/>
            <person name="Shirasu K."/>
        </authorList>
    </citation>
    <scope>NUCLEOTIDE SEQUENCE [LARGE SCALE GENOMIC DNA]</scope>
    <source>
        <strain evidence="3">cv. UVA1</strain>
    </source>
</reference>
<accession>A0A5A7NZ87</accession>
<sequence>MAFDCHHRKKPLLYADLFKRSAEKEAESLAIPNTEGSSSSSQLSSPCGSYSSGFSTPLYSDFESEDGDFIAELSRQMAERMLQDEDEKEENEKKSDPSSGGCSEKKNGSIRLDTSGGAIDGRKNGTDSGRAGLDERFPPIHVVELKNQVPRKEDQFVGGRRVKRTETTQPKTQRHHHRQTRYKGRNGSGMQAVFLGRSGSVNVQPGTGVFLPRLFDCPDADKSATDVGAPFQATSSIYNIPTIA</sequence>
<protein>
    <submittedName>
        <fullName evidence="2">AINTEGUMENTA-like 6</fullName>
    </submittedName>
</protein>
<feature type="region of interest" description="Disordered" evidence="1">
    <location>
        <begin position="69"/>
        <end position="135"/>
    </location>
</feature>
<name>A0A5A7NZ87_STRAF</name>
<proteinExistence type="predicted"/>
<dbReference type="Proteomes" id="UP000325081">
    <property type="component" value="Unassembled WGS sequence"/>
</dbReference>
<feature type="region of interest" description="Disordered" evidence="1">
    <location>
        <begin position="163"/>
        <end position="184"/>
    </location>
</feature>
<evidence type="ECO:0000313" key="3">
    <source>
        <dbReference type="Proteomes" id="UP000325081"/>
    </source>
</evidence>
<dbReference type="EMBL" id="BKCP01000447">
    <property type="protein sequence ID" value="GER25684.1"/>
    <property type="molecule type" value="Genomic_DNA"/>
</dbReference>
<evidence type="ECO:0000256" key="1">
    <source>
        <dbReference type="SAM" id="MobiDB-lite"/>
    </source>
</evidence>
<feature type="compositionally biased region" description="Low complexity" evidence="1">
    <location>
        <begin position="36"/>
        <end position="51"/>
    </location>
</feature>
<feature type="region of interest" description="Disordered" evidence="1">
    <location>
        <begin position="25"/>
        <end position="51"/>
    </location>
</feature>